<dbReference type="InterPro" id="IPR013762">
    <property type="entry name" value="Integrase-like_cat_sf"/>
</dbReference>
<evidence type="ECO:0000256" key="3">
    <source>
        <dbReference type="ARBA" id="ARBA00023172"/>
    </source>
</evidence>
<evidence type="ECO:0000259" key="4">
    <source>
        <dbReference type="PROSITE" id="PS51898"/>
    </source>
</evidence>
<dbReference type="InterPro" id="IPR011010">
    <property type="entry name" value="DNA_brk_join_enz"/>
</dbReference>
<dbReference type="InterPro" id="IPR002104">
    <property type="entry name" value="Integrase_catalytic"/>
</dbReference>
<keyword evidence="3" id="KW-0233">DNA recombination</keyword>
<dbReference type="GO" id="GO:0015074">
    <property type="term" value="P:DNA integration"/>
    <property type="evidence" value="ECO:0007669"/>
    <property type="project" value="InterPro"/>
</dbReference>
<dbReference type="CDD" id="cd01184">
    <property type="entry name" value="INT_C_like_1"/>
    <property type="match status" value="1"/>
</dbReference>
<dbReference type="PANTHER" id="PTHR30349">
    <property type="entry name" value="PHAGE INTEGRASE-RELATED"/>
    <property type="match status" value="1"/>
</dbReference>
<dbReference type="eggNOG" id="COG0582">
    <property type="taxonomic scope" value="Bacteria"/>
</dbReference>
<proteinExistence type="inferred from homology"/>
<dbReference type="AlphaFoldDB" id="C4XQG0"/>
<dbReference type="RefSeq" id="WP_015860524.1">
    <property type="nucleotide sequence ID" value="NC_012796.1"/>
</dbReference>
<dbReference type="PROSITE" id="PS51898">
    <property type="entry name" value="TYR_RECOMBINASE"/>
    <property type="match status" value="1"/>
</dbReference>
<evidence type="ECO:0000313" key="5">
    <source>
        <dbReference type="EMBL" id="BAH75325.1"/>
    </source>
</evidence>
<evidence type="ECO:0000313" key="6">
    <source>
        <dbReference type="Proteomes" id="UP000009071"/>
    </source>
</evidence>
<dbReference type="GO" id="GO:0003677">
    <property type="term" value="F:DNA binding"/>
    <property type="evidence" value="ECO:0007669"/>
    <property type="project" value="UniProtKB-KW"/>
</dbReference>
<keyword evidence="6" id="KW-1185">Reference proteome</keyword>
<dbReference type="Gene3D" id="1.10.443.10">
    <property type="entry name" value="Intergrase catalytic core"/>
    <property type="match status" value="1"/>
</dbReference>
<comment type="similarity">
    <text evidence="1">Belongs to the 'phage' integrase family.</text>
</comment>
<organism evidence="5 6">
    <name type="scientific">Solidesulfovibrio magneticus (strain ATCC 700980 / DSM 13731 / RS-1)</name>
    <name type="common">Desulfovibrio magneticus</name>
    <dbReference type="NCBI Taxonomy" id="573370"/>
    <lineage>
        <taxon>Bacteria</taxon>
        <taxon>Pseudomonadati</taxon>
        <taxon>Thermodesulfobacteriota</taxon>
        <taxon>Desulfovibrionia</taxon>
        <taxon>Desulfovibrionales</taxon>
        <taxon>Desulfovibrionaceae</taxon>
        <taxon>Solidesulfovibrio</taxon>
    </lineage>
</organism>
<dbReference type="STRING" id="573370.DMR_18340"/>
<feature type="domain" description="Tyr recombinase" evidence="4">
    <location>
        <begin position="370"/>
        <end position="571"/>
    </location>
</feature>
<sequence length="583" mass="65988">MRASPSAYPTLSPGTKSPSHLVLRNGTWHFRMAVPTPCRPRLGGLNEFKASLRTGVLREAKLLAGKLAANAHLVYRHVQKDSIPMGNLDKKTIRALAKKWLLEGLDYYEAEHLSRDKPVNAEMREARKASLESMAAYYQEQLAAGDFSCVNQDWVAERLERENLPIPEKDSLEFKMLTAEFMKATVDLSKIQANRTIGDYSDSLTADPIPSNSVEDVAVVRSADIASKPVEPAPENLLNDVLDRYIEERIRAGAWTERSQADFLPKLQFFKQLVGNIAIEKLSREHVRDFKLVIDRLPARYGITKKYKDLSLEEVLEASIPLDDRMSPSSLSKYYGTINSFLIWLKKNYDGVGEGLSDVLAIKINRQVDALRDVFTEADLAKIFKSEIYAKAGAEKSFKYWIPLLGLYTGMRLEEICQLYVEDLVVEDGLYCLSVNDDKDKKIKTPAAKRLVPLHPDLVDKFKFPDFVAEQKAKKNERLFPELRKQSGRFSHYASRWFNADFLVKVGVKSGDGKKVFHSFRHTFANACKVAGVDEYKAREVLGHDVSGKSITYGRYGKRYSVAILMTDVILKINWIGLSNWSS</sequence>
<dbReference type="EMBL" id="AP010904">
    <property type="protein sequence ID" value="BAH75325.1"/>
    <property type="molecule type" value="Genomic_DNA"/>
</dbReference>
<evidence type="ECO:0000256" key="2">
    <source>
        <dbReference type="ARBA" id="ARBA00023125"/>
    </source>
</evidence>
<dbReference type="Proteomes" id="UP000009071">
    <property type="component" value="Chromosome"/>
</dbReference>
<dbReference type="GO" id="GO:0006310">
    <property type="term" value="P:DNA recombination"/>
    <property type="evidence" value="ECO:0007669"/>
    <property type="project" value="UniProtKB-KW"/>
</dbReference>
<dbReference type="HOGENOM" id="CLU_022238_3_1_7"/>
<accession>C4XQG0</accession>
<name>C4XQG0_SOLM1</name>
<reference evidence="5 6" key="1">
    <citation type="journal article" date="2009" name="Genome Res.">
        <title>Whole genome sequence of Desulfovibrio magneticus strain RS-1 revealed common gene clusters in magnetotactic bacteria.</title>
        <authorList>
            <person name="Nakazawa H."/>
            <person name="Arakaki A."/>
            <person name="Narita-Yamada S."/>
            <person name="Yashiro I."/>
            <person name="Jinno K."/>
            <person name="Aoki N."/>
            <person name="Tsuruyama A."/>
            <person name="Okamura Y."/>
            <person name="Tanikawa S."/>
            <person name="Fujita N."/>
            <person name="Takeyama H."/>
            <person name="Matsunaga T."/>
        </authorList>
    </citation>
    <scope>NUCLEOTIDE SEQUENCE [LARGE SCALE GENOMIC DNA]</scope>
    <source>
        <strain evidence="6">ATCC 700980 / DSM 13731 / RS-1</strain>
    </source>
</reference>
<dbReference type="PANTHER" id="PTHR30349:SF41">
    <property type="entry name" value="INTEGRASE_RECOMBINASE PROTEIN MJ0367-RELATED"/>
    <property type="match status" value="1"/>
</dbReference>
<evidence type="ECO:0000256" key="1">
    <source>
        <dbReference type="ARBA" id="ARBA00008857"/>
    </source>
</evidence>
<dbReference type="InterPro" id="IPR046668">
    <property type="entry name" value="DUF6538"/>
</dbReference>
<dbReference type="Pfam" id="PF00589">
    <property type="entry name" value="Phage_integrase"/>
    <property type="match status" value="1"/>
</dbReference>
<dbReference type="InterPro" id="IPR050090">
    <property type="entry name" value="Tyrosine_recombinase_XerCD"/>
</dbReference>
<dbReference type="OrthoDB" id="9784724at2"/>
<protein>
    <submittedName>
        <fullName evidence="5">Site-specific recombinase</fullName>
    </submittedName>
</protein>
<dbReference type="Pfam" id="PF20172">
    <property type="entry name" value="DUF6538"/>
    <property type="match status" value="1"/>
</dbReference>
<dbReference type="SUPFAM" id="SSF56349">
    <property type="entry name" value="DNA breaking-rejoining enzymes"/>
    <property type="match status" value="1"/>
</dbReference>
<dbReference type="KEGG" id="dma:DMR_18340"/>
<gene>
    <name evidence="5" type="ordered locus">DMR_18340</name>
</gene>
<keyword evidence="2" id="KW-0238">DNA-binding</keyword>